<evidence type="ECO:0000313" key="4">
    <source>
        <dbReference type="EMBL" id="KAL3271345.1"/>
    </source>
</evidence>
<dbReference type="PANTHER" id="PTHR13213:SF2">
    <property type="entry name" value="MYB-BINDING PROTEIN 1A"/>
    <property type="match status" value="1"/>
</dbReference>
<comment type="caution">
    <text evidence="4">The sequence shown here is derived from an EMBL/GenBank/DDBJ whole genome shotgun (WGS) entry which is preliminary data.</text>
</comment>
<keyword evidence="2" id="KW-0539">Nucleus</keyword>
<proteinExistence type="predicted"/>
<dbReference type="PANTHER" id="PTHR13213">
    <property type="entry name" value="MYB-BINDING PROTEIN 1A FAMILY MEMBER"/>
    <property type="match status" value="1"/>
</dbReference>
<evidence type="ECO:0000256" key="3">
    <source>
        <dbReference type="SAM" id="MobiDB-lite"/>
    </source>
</evidence>
<organism evidence="4 5">
    <name type="scientific">Cryptolaemus montrouzieri</name>
    <dbReference type="NCBI Taxonomy" id="559131"/>
    <lineage>
        <taxon>Eukaryota</taxon>
        <taxon>Metazoa</taxon>
        <taxon>Ecdysozoa</taxon>
        <taxon>Arthropoda</taxon>
        <taxon>Hexapoda</taxon>
        <taxon>Insecta</taxon>
        <taxon>Pterygota</taxon>
        <taxon>Neoptera</taxon>
        <taxon>Endopterygota</taxon>
        <taxon>Coleoptera</taxon>
        <taxon>Polyphaga</taxon>
        <taxon>Cucujiformia</taxon>
        <taxon>Coccinelloidea</taxon>
        <taxon>Coccinellidae</taxon>
        <taxon>Scymninae</taxon>
        <taxon>Scymnini</taxon>
        <taxon>Cryptolaemus</taxon>
    </lineage>
</organism>
<feature type="region of interest" description="Disordered" evidence="3">
    <location>
        <begin position="405"/>
        <end position="458"/>
    </location>
</feature>
<sequence>MNIPRITSLKHPVYESFGNVLIKSEFTTNLMKHLDEALEKYNKNKHLVAINFLTFILKNIENPNEIPSFLGDNLIQHTLMVFRQLKGDEKGNEIKQLTHKLFDAILEALKRNAKEKTKIAVLKRLLFSPGTFIFEKITKSKLIQQITSTLETEGVKKLAKVYKEVIMLQNEKFNAESSETFQNNDRLYAAHLLVKLLGHSTMHNENEWKCETLKFLMHLGLTKQPRIGVELAASLKDTFYRSLDLKLSKLEDVSQILLQIFNDLDSLLSENNLETALRSPVALETYNTWIKAKNLIDKIESKKTKKVKFVFQILFLHLGLQLFNDVKLAKDSLQELFSCYDRMKKEKKSENDDDPAWIEVVVELFLSLLSHNSHLLRNVINCVFPHLCKFLNATAIHQILSVLDPQNEDNPLTNKNEISDEDDSEIDEEDNEQDEESGESDEEGNDSSEDDEDIEESNNDKLRRALHLALMQNENGTDDQSDIDLDQLDEEQGEKLNKALADVFRQYKPNVGKSKKQNKNEETLTHFRVRVLDMIEIYLDSNPSMILTLEIMLPLLQTLEFSIKDNHQKPLQDRIKSCLKKLSNLKKFEDVSEVTDKTLCDLLGSLLEKGTKSTLVFQFMGDEIAQCCTFIIRCSQNLVNVEETPKKVKKHLKKNITNVMKDSLDIYLTKRDCFIPFVLFKQVLQMCWIGNIELARNLGTVLFSEDIRPFRKSQVLELLKIFYLNHRLLSTNEEEVKNEILEITKVFLDNCMIFFCDLVKNQNGTVKEKFVSFFFNLLAIMKHCPIKCEEFDWKN</sequence>
<evidence type="ECO:0000256" key="1">
    <source>
        <dbReference type="ARBA" id="ARBA00004123"/>
    </source>
</evidence>
<dbReference type="Pfam" id="PF04931">
    <property type="entry name" value="DNA_pol_phi"/>
    <property type="match status" value="1"/>
</dbReference>
<evidence type="ECO:0008006" key="6">
    <source>
        <dbReference type="Google" id="ProtNLM"/>
    </source>
</evidence>
<evidence type="ECO:0000256" key="2">
    <source>
        <dbReference type="ARBA" id="ARBA00023242"/>
    </source>
</evidence>
<keyword evidence="5" id="KW-1185">Reference proteome</keyword>
<dbReference type="Proteomes" id="UP001516400">
    <property type="component" value="Unassembled WGS sequence"/>
</dbReference>
<dbReference type="EMBL" id="JABFTP020000042">
    <property type="protein sequence ID" value="KAL3271345.1"/>
    <property type="molecule type" value="Genomic_DNA"/>
</dbReference>
<evidence type="ECO:0000313" key="5">
    <source>
        <dbReference type="Proteomes" id="UP001516400"/>
    </source>
</evidence>
<dbReference type="InterPro" id="IPR007015">
    <property type="entry name" value="DNA_pol_V/MYBBP1A"/>
</dbReference>
<dbReference type="GO" id="GO:0005634">
    <property type="term" value="C:nucleus"/>
    <property type="evidence" value="ECO:0007669"/>
    <property type="project" value="UniProtKB-SubCell"/>
</dbReference>
<name>A0ABD2MY99_9CUCU</name>
<feature type="compositionally biased region" description="Acidic residues" evidence="3">
    <location>
        <begin position="419"/>
        <end position="457"/>
    </location>
</feature>
<accession>A0ABD2MY99</accession>
<gene>
    <name evidence="4" type="ORF">HHI36_021833</name>
</gene>
<comment type="subcellular location">
    <subcellularLocation>
        <location evidence="1">Nucleus</location>
    </subcellularLocation>
</comment>
<dbReference type="AlphaFoldDB" id="A0ABD2MY99"/>
<protein>
    <recommendedName>
        <fullName evidence="6">DNA polymerase V</fullName>
    </recommendedName>
</protein>
<reference evidence="4 5" key="1">
    <citation type="journal article" date="2021" name="BMC Biol.">
        <title>Horizontally acquired antibacterial genes associated with adaptive radiation of ladybird beetles.</title>
        <authorList>
            <person name="Li H.S."/>
            <person name="Tang X.F."/>
            <person name="Huang Y.H."/>
            <person name="Xu Z.Y."/>
            <person name="Chen M.L."/>
            <person name="Du X.Y."/>
            <person name="Qiu B.Y."/>
            <person name="Chen P.T."/>
            <person name="Zhang W."/>
            <person name="Slipinski A."/>
            <person name="Escalona H.E."/>
            <person name="Waterhouse R.M."/>
            <person name="Zwick A."/>
            <person name="Pang H."/>
        </authorList>
    </citation>
    <scope>NUCLEOTIDE SEQUENCE [LARGE SCALE GENOMIC DNA]</scope>
    <source>
        <strain evidence="4">SYSU2018</strain>
    </source>
</reference>